<proteinExistence type="predicted"/>
<evidence type="ECO:0000313" key="1">
    <source>
        <dbReference type="EMBL" id="KAJ8391325.1"/>
    </source>
</evidence>
<organism evidence="1 2">
    <name type="scientific">Aldrovandia affinis</name>
    <dbReference type="NCBI Taxonomy" id="143900"/>
    <lineage>
        <taxon>Eukaryota</taxon>
        <taxon>Metazoa</taxon>
        <taxon>Chordata</taxon>
        <taxon>Craniata</taxon>
        <taxon>Vertebrata</taxon>
        <taxon>Euteleostomi</taxon>
        <taxon>Actinopterygii</taxon>
        <taxon>Neopterygii</taxon>
        <taxon>Teleostei</taxon>
        <taxon>Notacanthiformes</taxon>
        <taxon>Halosauridae</taxon>
        <taxon>Aldrovandia</taxon>
    </lineage>
</organism>
<dbReference type="AlphaFoldDB" id="A0AAD7RW30"/>
<dbReference type="Proteomes" id="UP001221898">
    <property type="component" value="Unassembled WGS sequence"/>
</dbReference>
<reference evidence="1" key="1">
    <citation type="journal article" date="2023" name="Science">
        <title>Genome structures resolve the early diversification of teleost fishes.</title>
        <authorList>
            <person name="Parey E."/>
            <person name="Louis A."/>
            <person name="Montfort J."/>
            <person name="Bouchez O."/>
            <person name="Roques C."/>
            <person name="Iampietro C."/>
            <person name="Lluch J."/>
            <person name="Castinel A."/>
            <person name="Donnadieu C."/>
            <person name="Desvignes T."/>
            <person name="Floi Bucao C."/>
            <person name="Jouanno E."/>
            <person name="Wen M."/>
            <person name="Mejri S."/>
            <person name="Dirks R."/>
            <person name="Jansen H."/>
            <person name="Henkel C."/>
            <person name="Chen W.J."/>
            <person name="Zahm M."/>
            <person name="Cabau C."/>
            <person name="Klopp C."/>
            <person name="Thompson A.W."/>
            <person name="Robinson-Rechavi M."/>
            <person name="Braasch I."/>
            <person name="Lecointre G."/>
            <person name="Bobe J."/>
            <person name="Postlethwait J.H."/>
            <person name="Berthelot C."/>
            <person name="Roest Crollius H."/>
            <person name="Guiguen Y."/>
        </authorList>
    </citation>
    <scope>NUCLEOTIDE SEQUENCE</scope>
    <source>
        <strain evidence="1">NC1722</strain>
    </source>
</reference>
<dbReference type="EMBL" id="JAINUG010000159">
    <property type="protein sequence ID" value="KAJ8391325.1"/>
    <property type="molecule type" value="Genomic_DNA"/>
</dbReference>
<protein>
    <submittedName>
        <fullName evidence="1">Uncharacterized protein</fullName>
    </submittedName>
</protein>
<accession>A0AAD7RW30</accession>
<sequence>MENNEDVIKRADQLRQMKKMVTFTLSTGIPQRRCRKLNRDERDIGRVPVCVRTGTCAHVLVASRSEPVPWGRRRVGAGAIQE</sequence>
<comment type="caution">
    <text evidence="1">The sequence shown here is derived from an EMBL/GenBank/DDBJ whole genome shotgun (WGS) entry which is preliminary data.</text>
</comment>
<keyword evidence="2" id="KW-1185">Reference proteome</keyword>
<gene>
    <name evidence="1" type="ORF">AAFF_G00091120</name>
</gene>
<name>A0AAD7RW30_9TELE</name>
<evidence type="ECO:0000313" key="2">
    <source>
        <dbReference type="Proteomes" id="UP001221898"/>
    </source>
</evidence>